<proteinExistence type="predicted"/>
<dbReference type="Pfam" id="PF07498">
    <property type="entry name" value="Rho_N"/>
    <property type="match status" value="1"/>
</dbReference>
<dbReference type="InterPro" id="IPR036269">
    <property type="entry name" value="Rho_N_sf"/>
</dbReference>
<protein>
    <submittedName>
        <fullName evidence="2">Rho termination factor N-terminal domain-containing protein</fullName>
    </submittedName>
</protein>
<organism evidence="2 3">
    <name type="scientific">Paraclostridium bifermentans</name>
    <name type="common">Clostridium bifermentans</name>
    <dbReference type="NCBI Taxonomy" id="1490"/>
    <lineage>
        <taxon>Bacteria</taxon>
        <taxon>Bacillati</taxon>
        <taxon>Bacillota</taxon>
        <taxon>Clostridia</taxon>
        <taxon>Peptostreptococcales</taxon>
        <taxon>Peptostreptococcaceae</taxon>
        <taxon>Paraclostridium</taxon>
    </lineage>
</organism>
<dbReference type="InterPro" id="IPR011112">
    <property type="entry name" value="Rho-like_N"/>
</dbReference>
<evidence type="ECO:0000313" key="3">
    <source>
        <dbReference type="Proteomes" id="UP001239169"/>
    </source>
</evidence>
<dbReference type="Proteomes" id="UP001239169">
    <property type="component" value="Chromosome"/>
</dbReference>
<accession>A0ABY8QZZ7</accession>
<dbReference type="SUPFAM" id="SSF68912">
    <property type="entry name" value="Rho N-terminal domain-like"/>
    <property type="match status" value="1"/>
</dbReference>
<name>A0ABY8QZZ7_PARBF</name>
<evidence type="ECO:0000259" key="1">
    <source>
        <dbReference type="Pfam" id="PF07498"/>
    </source>
</evidence>
<reference evidence="2 3" key="1">
    <citation type="submission" date="2023-04" db="EMBL/GenBank/DDBJ databases">
        <title>Bacteria Genome Submission.</title>
        <authorList>
            <person name="Isaac P."/>
        </authorList>
    </citation>
    <scope>NUCLEOTIDE SEQUENCE [LARGE SCALE GENOMIC DNA]</scope>
    <source>
        <strain evidence="2 3">SampleS7P1</strain>
    </source>
</reference>
<evidence type="ECO:0000313" key="2">
    <source>
        <dbReference type="EMBL" id="WGX74887.1"/>
    </source>
</evidence>
<keyword evidence="3" id="KW-1185">Reference proteome</keyword>
<dbReference type="Gene3D" id="1.10.720.10">
    <property type="match status" value="1"/>
</dbReference>
<sequence length="75" mass="8563">MSITGFNRRRRELALKEKEEAGKVDIEEPIEDVEDSDIDDLSKLKVDELKAIAKEKGLEGYSSLNKTELIKLIEE</sequence>
<dbReference type="PANTHER" id="PTHR34449">
    <property type="entry name" value="RHO TERMINATION FACTOR"/>
    <property type="match status" value="1"/>
</dbReference>
<feature type="domain" description="Rho termination factor-like N-terminal" evidence="1">
    <location>
        <begin position="40"/>
        <end position="73"/>
    </location>
</feature>
<gene>
    <name evidence="2" type="ORF">QJS64_12205</name>
</gene>
<dbReference type="PANTHER" id="PTHR34449:SF2">
    <property type="entry name" value="RHO TERMINATION FACTOR"/>
    <property type="match status" value="1"/>
</dbReference>
<dbReference type="EMBL" id="CP124685">
    <property type="protein sequence ID" value="WGX74887.1"/>
    <property type="molecule type" value="Genomic_DNA"/>
</dbReference>